<dbReference type="InterPro" id="IPR027469">
    <property type="entry name" value="Cation_efflux_TMD_sf"/>
</dbReference>
<dbReference type="EMBL" id="LSBJ02000003">
    <property type="protein sequence ID" value="OAQ69006.1"/>
    <property type="molecule type" value="Genomic_DNA"/>
</dbReference>
<dbReference type="InterPro" id="IPR036837">
    <property type="entry name" value="Cation_efflux_CTD_sf"/>
</dbReference>
<dbReference type="InterPro" id="IPR045518">
    <property type="entry name" value="2EXR"/>
</dbReference>
<protein>
    <submittedName>
        <fullName evidence="13">Cd2+/Zn2+ transporter protein</fullName>
    </submittedName>
</protein>
<evidence type="ECO:0000256" key="7">
    <source>
        <dbReference type="ARBA" id="ARBA00023136"/>
    </source>
</evidence>
<organism evidence="13 14">
    <name type="scientific">Pochonia chlamydosporia 170</name>
    <dbReference type="NCBI Taxonomy" id="1380566"/>
    <lineage>
        <taxon>Eukaryota</taxon>
        <taxon>Fungi</taxon>
        <taxon>Dikarya</taxon>
        <taxon>Ascomycota</taxon>
        <taxon>Pezizomycotina</taxon>
        <taxon>Sordariomycetes</taxon>
        <taxon>Hypocreomycetidae</taxon>
        <taxon>Hypocreales</taxon>
        <taxon>Clavicipitaceae</taxon>
        <taxon>Pochonia</taxon>
    </lineage>
</organism>
<evidence type="ECO:0000256" key="4">
    <source>
        <dbReference type="ARBA" id="ARBA00022692"/>
    </source>
</evidence>
<feature type="transmembrane region" description="Helical" evidence="9">
    <location>
        <begin position="12"/>
        <end position="36"/>
    </location>
</feature>
<feature type="transmembrane region" description="Helical" evidence="9">
    <location>
        <begin position="42"/>
        <end position="61"/>
    </location>
</feature>
<evidence type="ECO:0000313" key="13">
    <source>
        <dbReference type="EMBL" id="OAQ69006.1"/>
    </source>
</evidence>
<dbReference type="PANTHER" id="PTHR45820:SF5">
    <property type="entry name" value="DIFFUSION FACILITATOR FAMILY METAL ION TRANSPORTER, PUTATIVE-RELATED"/>
    <property type="match status" value="1"/>
</dbReference>
<keyword evidence="5" id="KW-0862">Zinc</keyword>
<comment type="caution">
    <text evidence="13">The sequence shown here is derived from an EMBL/GenBank/DDBJ whole genome shotgun (WGS) entry which is preliminary data.</text>
</comment>
<proteinExistence type="inferred from homology"/>
<evidence type="ECO:0000256" key="2">
    <source>
        <dbReference type="ARBA" id="ARBA00008873"/>
    </source>
</evidence>
<dbReference type="Pfam" id="PF20150">
    <property type="entry name" value="2EXR"/>
    <property type="match status" value="1"/>
</dbReference>
<evidence type="ECO:0000256" key="8">
    <source>
        <dbReference type="SAM" id="MobiDB-lite"/>
    </source>
</evidence>
<dbReference type="SUPFAM" id="SSF161111">
    <property type="entry name" value="Cation efflux protein transmembrane domain-like"/>
    <property type="match status" value="1"/>
</dbReference>
<dbReference type="RefSeq" id="XP_018145856.1">
    <property type="nucleotide sequence ID" value="XM_018291543.1"/>
</dbReference>
<feature type="transmembrane region" description="Helical" evidence="9">
    <location>
        <begin position="81"/>
        <end position="103"/>
    </location>
</feature>
<keyword evidence="4 9" id="KW-0812">Transmembrane</keyword>
<gene>
    <name evidence="13" type="ORF">VFPPC_13771</name>
</gene>
<feature type="transmembrane region" description="Helical" evidence="9">
    <location>
        <begin position="208"/>
        <end position="235"/>
    </location>
</feature>
<evidence type="ECO:0000313" key="14">
    <source>
        <dbReference type="Proteomes" id="UP000078397"/>
    </source>
</evidence>
<feature type="region of interest" description="Disordered" evidence="8">
    <location>
        <begin position="143"/>
        <end position="165"/>
    </location>
</feature>
<dbReference type="GO" id="GO:0016020">
    <property type="term" value="C:membrane"/>
    <property type="evidence" value="ECO:0007669"/>
    <property type="project" value="UniProtKB-SubCell"/>
</dbReference>
<evidence type="ECO:0000256" key="6">
    <source>
        <dbReference type="ARBA" id="ARBA00022989"/>
    </source>
</evidence>
<dbReference type="InterPro" id="IPR027470">
    <property type="entry name" value="Cation_efflux_CTD"/>
</dbReference>
<dbReference type="PANTHER" id="PTHR45820">
    <property type="entry name" value="FI23527P1"/>
    <property type="match status" value="1"/>
</dbReference>
<dbReference type="STRING" id="1380566.A0A179FTN1"/>
<dbReference type="GO" id="GO:0006882">
    <property type="term" value="P:intracellular zinc ion homeostasis"/>
    <property type="evidence" value="ECO:0007669"/>
    <property type="project" value="TreeGrafter"/>
</dbReference>
<evidence type="ECO:0000256" key="5">
    <source>
        <dbReference type="ARBA" id="ARBA00022833"/>
    </source>
</evidence>
<dbReference type="InterPro" id="IPR058533">
    <property type="entry name" value="Cation_efflux_TM"/>
</dbReference>
<dbReference type="Pfam" id="PF01545">
    <property type="entry name" value="Cation_efflux"/>
    <property type="match status" value="1"/>
</dbReference>
<feature type="compositionally biased region" description="Basic and acidic residues" evidence="8">
    <location>
        <begin position="156"/>
        <end position="165"/>
    </location>
</feature>
<feature type="transmembrane region" description="Helical" evidence="9">
    <location>
        <begin position="115"/>
        <end position="136"/>
    </location>
</feature>
<evidence type="ECO:0000256" key="3">
    <source>
        <dbReference type="ARBA" id="ARBA00022448"/>
    </source>
</evidence>
<dbReference type="NCBIfam" id="TIGR01297">
    <property type="entry name" value="CDF"/>
    <property type="match status" value="1"/>
</dbReference>
<dbReference type="GO" id="GO:0005385">
    <property type="term" value="F:zinc ion transmembrane transporter activity"/>
    <property type="evidence" value="ECO:0007669"/>
    <property type="project" value="TreeGrafter"/>
</dbReference>
<keyword evidence="7 9" id="KW-0472">Membrane</keyword>
<feature type="domain" description="Cation efflux protein cytoplasmic" evidence="11">
    <location>
        <begin position="279"/>
        <end position="351"/>
    </location>
</feature>
<dbReference type="AlphaFoldDB" id="A0A179FTN1"/>
<feature type="transmembrane region" description="Helical" evidence="9">
    <location>
        <begin position="247"/>
        <end position="265"/>
    </location>
</feature>
<accession>A0A179FTN1</accession>
<dbReference type="Pfam" id="PF16916">
    <property type="entry name" value="ZT_dimer"/>
    <property type="match status" value="1"/>
</dbReference>
<evidence type="ECO:0000256" key="9">
    <source>
        <dbReference type="SAM" id="Phobius"/>
    </source>
</evidence>
<comment type="subcellular location">
    <subcellularLocation>
        <location evidence="1">Membrane</location>
        <topology evidence="1">Multi-pass membrane protein</topology>
    </subcellularLocation>
</comment>
<dbReference type="KEGG" id="pchm:VFPPC_13771"/>
<sequence length="784" mass="88620">MPAFSITRKQRLIATIAISAAFFVAELIAGCYTHSLALIADAFHYLSDLVGFVVALVALMVSERSQPPPKEYTFGWQRATLLGAFFNGVFLFALGVSILVQAIERFTHTIKVDEPKVVLIVGCVGLGLNLLVMSFLHEHDHDHGHGHGHGHSHGHHAYDHASHSDDDGLSTMIGGSEIKMEARNHSVTSCHHEHKHCSTVPSKPGRDLGLLGVFIHVVGDAINNVGVIISAIIIWKLDSPHRYYADPAIGIFIAIMIFLTAIPLTKNSGSILLQIAPGGIDLEDVKHDIEMIPGIESVHELHIWRLDQRKSVASAHIVIDDRTVKQFTEKAKIIMECLHAYGIHSATLQPEILPPVVEHIEDASDDSEATVRRRRIDRSTSHIIQYMAEFPSFRNLPTEIRITIWELVKPPTRVIGQVPCRECWSHCFKWARGRTADCSPRRECEQANHPDWRVRYIVHPKRDIIFPLLHACHESRAVWLSKFHQPSRYLVCETGVSSPDEGSVTCPVRFDAPFINYEADILTVFDDWGYTGALNTVDHRPQTEQSEVDPFVGLRRHEIRHAGFCESAEELWSGLLLLDLRTLPALESLTLIRMGPLPLGSTQDGELTDSSAREMYPAQSQRLDCVIPEVLYPYLGSPKDNFFHHWRPRGKLFEPRSEAPSHRVFSRFWTAFLWHLLHRDARKGFSRDSSSWWRFMEYVDSWVGELPCVLSQVDGCGEGGHSRRDMFGWMPKFRLRCKVLCEEGEVHGLKALEDANRGELVVWEDDPVGLEGLMRLLPRRYVAE</sequence>
<comment type="similarity">
    <text evidence="2">Belongs to the cation diffusion facilitator (CDF) transporter (TC 2.A.4) family. SLC30A subfamily.</text>
</comment>
<keyword evidence="6 9" id="KW-1133">Transmembrane helix</keyword>
<evidence type="ECO:0000259" key="11">
    <source>
        <dbReference type="Pfam" id="PF16916"/>
    </source>
</evidence>
<dbReference type="Proteomes" id="UP000078397">
    <property type="component" value="Unassembled WGS sequence"/>
</dbReference>
<dbReference type="InterPro" id="IPR002524">
    <property type="entry name" value="Cation_efflux"/>
</dbReference>
<feature type="domain" description="Cation efflux protein transmembrane" evidence="10">
    <location>
        <begin position="12"/>
        <end position="273"/>
    </location>
</feature>
<dbReference type="OrthoDB" id="9944568at2759"/>
<keyword evidence="14" id="KW-1185">Reference proteome</keyword>
<evidence type="ECO:0000256" key="1">
    <source>
        <dbReference type="ARBA" id="ARBA00004141"/>
    </source>
</evidence>
<dbReference type="Gene3D" id="1.20.1510.10">
    <property type="entry name" value="Cation efflux protein transmembrane domain"/>
    <property type="match status" value="1"/>
</dbReference>
<dbReference type="GeneID" id="28855537"/>
<keyword evidence="3" id="KW-0813">Transport</keyword>
<dbReference type="SUPFAM" id="SSF160240">
    <property type="entry name" value="Cation efflux protein cytoplasmic domain-like"/>
    <property type="match status" value="1"/>
</dbReference>
<evidence type="ECO:0000259" key="10">
    <source>
        <dbReference type="Pfam" id="PF01545"/>
    </source>
</evidence>
<reference evidence="13 14" key="1">
    <citation type="journal article" date="2016" name="PLoS Pathog.">
        <title>Biosynthesis of antibiotic leucinostatins in bio-control fungus Purpureocillium lilacinum and their inhibition on phytophthora revealed by genome mining.</title>
        <authorList>
            <person name="Wang G."/>
            <person name="Liu Z."/>
            <person name="Lin R."/>
            <person name="Li E."/>
            <person name="Mao Z."/>
            <person name="Ling J."/>
            <person name="Yang Y."/>
            <person name="Yin W.B."/>
            <person name="Xie B."/>
        </authorList>
    </citation>
    <scope>NUCLEOTIDE SEQUENCE [LARGE SCALE GENOMIC DNA]</scope>
    <source>
        <strain evidence="13">170</strain>
    </source>
</reference>
<feature type="compositionally biased region" description="Basic residues" evidence="8">
    <location>
        <begin position="146"/>
        <end position="155"/>
    </location>
</feature>
<evidence type="ECO:0000259" key="12">
    <source>
        <dbReference type="Pfam" id="PF20150"/>
    </source>
</evidence>
<name>A0A179FTN1_METCM</name>
<feature type="domain" description="2EXR" evidence="12">
    <location>
        <begin position="390"/>
        <end position="503"/>
    </location>
</feature>